<dbReference type="AlphaFoldDB" id="A0A939GMM5"/>
<proteinExistence type="predicted"/>
<feature type="domain" description="Lnb-like transmembrane" evidence="3">
    <location>
        <begin position="278"/>
        <end position="412"/>
    </location>
</feature>
<keyword evidence="1" id="KW-0812">Transmembrane</keyword>
<dbReference type="EMBL" id="JAFMYV010000015">
    <property type="protein sequence ID" value="MBO0939591.1"/>
    <property type="molecule type" value="Genomic_DNA"/>
</dbReference>
<evidence type="ECO:0000259" key="2">
    <source>
        <dbReference type="Pfam" id="PF13387"/>
    </source>
</evidence>
<keyword evidence="5" id="KW-1185">Reference proteome</keyword>
<accession>A0A939GMM5</accession>
<keyword evidence="1" id="KW-1133">Transmembrane helix</keyword>
<name>A0A939GMM5_9BACT</name>
<sequence>MRSSWSAFANADQLCAVRRPGGVLFLIFHLSLFIFHSSEAQVLSPAARVSLITYGPGQDDISSVFGHTEIRIVDPMMGLDRDYSYGGFDYNADSFVLKFLRGTLPYRISSHQIGQVAWYYQQNNRSIREQTLSLSGPQKQRLYEALETNLLPQNREYRYKFYYDNCSTRPRDMISAAMGDSLVWAPTVKQPTKSYRAWMNDYLGAKPWERLGMNLAIGRPADKITTGWEAMYLPNNVFNELTRAQVRTANGKLLPVVTQTQTLFEGQSVFKDTLPIVVYPDFVFLVLFALVAFLTWQQWNSNRLGLVSKGRWLDRLLFGFAGIWGWFLFLLWFATDHGVTTWNSTLLWLMPLHIPGVFWATSTNRHPYQAGMYFRITAVLLFVSLFLSPAPGFADELFIGTLLVRALYRSWVRTASTQLVARQEEV</sequence>
<feature type="transmembrane region" description="Helical" evidence="1">
    <location>
        <begin position="277"/>
        <end position="296"/>
    </location>
</feature>
<dbReference type="Pfam" id="PF13387">
    <property type="entry name" value="Lnb_N"/>
    <property type="match status" value="1"/>
</dbReference>
<dbReference type="InterPro" id="IPR025178">
    <property type="entry name" value="Lnb_N"/>
</dbReference>
<keyword evidence="1" id="KW-0472">Membrane</keyword>
<dbReference type="InterPro" id="IPR057436">
    <property type="entry name" value="5TMH_Lnb"/>
</dbReference>
<dbReference type="Proteomes" id="UP000664034">
    <property type="component" value="Unassembled WGS sequence"/>
</dbReference>
<feature type="domain" description="Lnb N-terminal periplasmic" evidence="2">
    <location>
        <begin position="59"/>
        <end position="199"/>
    </location>
</feature>
<feature type="transmembrane region" description="Helical" evidence="1">
    <location>
        <begin position="372"/>
        <end position="394"/>
    </location>
</feature>
<comment type="caution">
    <text evidence="4">The sequence shown here is derived from an EMBL/GenBank/DDBJ whole genome shotgun (WGS) entry which is preliminary data.</text>
</comment>
<evidence type="ECO:0000259" key="3">
    <source>
        <dbReference type="Pfam" id="PF25221"/>
    </source>
</evidence>
<feature type="transmembrane region" description="Helical" evidence="1">
    <location>
        <begin position="316"/>
        <end position="335"/>
    </location>
</feature>
<evidence type="ECO:0000313" key="5">
    <source>
        <dbReference type="Proteomes" id="UP000664034"/>
    </source>
</evidence>
<organism evidence="4 5">
    <name type="scientific">Fibrella rubiginis</name>
    <dbReference type="NCBI Taxonomy" id="2817060"/>
    <lineage>
        <taxon>Bacteria</taxon>
        <taxon>Pseudomonadati</taxon>
        <taxon>Bacteroidota</taxon>
        <taxon>Cytophagia</taxon>
        <taxon>Cytophagales</taxon>
        <taxon>Spirosomataceae</taxon>
        <taxon>Fibrella</taxon>
    </lineage>
</organism>
<protein>
    <submittedName>
        <fullName evidence="4">DUF4105 domain-containing protein</fullName>
    </submittedName>
</protein>
<reference evidence="4" key="1">
    <citation type="submission" date="2021-03" db="EMBL/GenBank/DDBJ databases">
        <title>Fibrella sp. HMF5335 genome sequencing and assembly.</title>
        <authorList>
            <person name="Kang H."/>
            <person name="Kim H."/>
            <person name="Bae S."/>
            <person name="Joh K."/>
        </authorList>
    </citation>
    <scope>NUCLEOTIDE SEQUENCE</scope>
    <source>
        <strain evidence="4">HMF5335</strain>
    </source>
</reference>
<evidence type="ECO:0000256" key="1">
    <source>
        <dbReference type="SAM" id="Phobius"/>
    </source>
</evidence>
<gene>
    <name evidence="4" type="ORF">J2I47_23780</name>
</gene>
<dbReference type="Pfam" id="PF25221">
    <property type="entry name" value="5TMH_Lnb"/>
    <property type="match status" value="1"/>
</dbReference>
<feature type="transmembrane region" description="Helical" evidence="1">
    <location>
        <begin position="341"/>
        <end position="360"/>
    </location>
</feature>
<evidence type="ECO:0000313" key="4">
    <source>
        <dbReference type="EMBL" id="MBO0939591.1"/>
    </source>
</evidence>